<sequence>MMDPELDELPIVGIQAWDLISQFPLEILRSIIEASGAPLATYCCLIGLNHSLRFRLRGALQRLLVSKPIPPNSFAAIMEPCRQDLTEVLFTVDLTEFDNSDQWIDTAFAKHPRLRALHFFARDELIQPQHCDLSSATISRILYYLPDIQTLTFELNHFGPDLVLSAVARYCPHLRDLFLRAKSSPYHEELNVSLLVPCQDLRVLTLPTVPYEGLQTLIDELPHLEDLSIHGPATDCDLSGCGSLRRLSIAPSVRGDHILGSVARASCPLEVINLSAEPSVLCPVLLSHAATLVDVTLTGRVTPGVLAAISSMPCLRRFILRASFVGDIAIRSASLRMISIGSPASVEAAWRLREYCEQVVIAPCHPMMLSPHDVITP</sequence>
<reference evidence="1" key="1">
    <citation type="journal article" date="2022" name="bioRxiv">
        <title>Genomics of Preaxostyla Flagellates Illuminates Evolutionary Transitions and the Path Towards Mitochondrial Loss.</title>
        <authorList>
            <person name="Novak L.V.F."/>
            <person name="Treitli S.C."/>
            <person name="Pyrih J."/>
            <person name="Halakuc P."/>
            <person name="Pipaliya S.V."/>
            <person name="Vacek V."/>
            <person name="Brzon O."/>
            <person name="Soukal P."/>
            <person name="Eme L."/>
            <person name="Dacks J.B."/>
            <person name="Karnkowska A."/>
            <person name="Elias M."/>
            <person name="Hampl V."/>
        </authorList>
    </citation>
    <scope>NUCLEOTIDE SEQUENCE</scope>
    <source>
        <strain evidence="1">RCP-MX</strain>
    </source>
</reference>
<name>A0ABQ8UW64_9EUKA</name>
<dbReference type="InterPro" id="IPR032675">
    <property type="entry name" value="LRR_dom_sf"/>
</dbReference>
<evidence type="ECO:0000313" key="1">
    <source>
        <dbReference type="EMBL" id="KAJ4460995.1"/>
    </source>
</evidence>
<comment type="caution">
    <text evidence="1">The sequence shown here is derived from an EMBL/GenBank/DDBJ whole genome shotgun (WGS) entry which is preliminary data.</text>
</comment>
<protein>
    <recommendedName>
        <fullName evidence="3">F-box domain-containing protein</fullName>
    </recommendedName>
</protein>
<dbReference type="SUPFAM" id="SSF52047">
    <property type="entry name" value="RNI-like"/>
    <property type="match status" value="1"/>
</dbReference>
<gene>
    <name evidence="1" type="ORF">PAPYR_2856</name>
</gene>
<organism evidence="1 2">
    <name type="scientific">Paratrimastix pyriformis</name>
    <dbReference type="NCBI Taxonomy" id="342808"/>
    <lineage>
        <taxon>Eukaryota</taxon>
        <taxon>Metamonada</taxon>
        <taxon>Preaxostyla</taxon>
        <taxon>Paratrimastigidae</taxon>
        <taxon>Paratrimastix</taxon>
    </lineage>
</organism>
<proteinExistence type="predicted"/>
<dbReference type="Gene3D" id="3.80.10.10">
    <property type="entry name" value="Ribonuclease Inhibitor"/>
    <property type="match status" value="1"/>
</dbReference>
<evidence type="ECO:0000313" key="2">
    <source>
        <dbReference type="Proteomes" id="UP001141327"/>
    </source>
</evidence>
<dbReference type="Proteomes" id="UP001141327">
    <property type="component" value="Unassembled WGS sequence"/>
</dbReference>
<keyword evidence="2" id="KW-1185">Reference proteome</keyword>
<evidence type="ECO:0008006" key="3">
    <source>
        <dbReference type="Google" id="ProtNLM"/>
    </source>
</evidence>
<dbReference type="EMBL" id="JAPMOS010000010">
    <property type="protein sequence ID" value="KAJ4460995.1"/>
    <property type="molecule type" value="Genomic_DNA"/>
</dbReference>
<accession>A0ABQ8UW64</accession>